<dbReference type="InterPro" id="IPR040194">
    <property type="entry name" value="Cwf19-like"/>
</dbReference>
<dbReference type="PANTHER" id="PTHR12072">
    <property type="entry name" value="CWF19, CELL CYCLE CONTROL PROTEIN"/>
    <property type="match status" value="1"/>
</dbReference>
<organism evidence="4 5">
    <name type="scientific">Geotrichum candidum</name>
    <name type="common">Oospora lactis</name>
    <name type="synonym">Dipodascus geotrichum</name>
    <dbReference type="NCBI Taxonomy" id="1173061"/>
    <lineage>
        <taxon>Eukaryota</taxon>
        <taxon>Fungi</taxon>
        <taxon>Dikarya</taxon>
        <taxon>Ascomycota</taxon>
        <taxon>Saccharomycotina</taxon>
        <taxon>Dipodascomycetes</taxon>
        <taxon>Dipodascales</taxon>
        <taxon>Dipodascaceae</taxon>
        <taxon>Geotrichum</taxon>
    </lineage>
</organism>
<feature type="compositionally biased region" description="Basic and acidic residues" evidence="1">
    <location>
        <begin position="254"/>
        <end position="271"/>
    </location>
</feature>
<evidence type="ECO:0000259" key="3">
    <source>
        <dbReference type="Pfam" id="PF04677"/>
    </source>
</evidence>
<feature type="domain" description="Cwf19-like C-terminal" evidence="3">
    <location>
        <begin position="287"/>
        <end position="428"/>
    </location>
</feature>
<evidence type="ECO:0000313" key="4">
    <source>
        <dbReference type="EMBL" id="CDO54341.1"/>
    </source>
</evidence>
<dbReference type="EMBL" id="CCBN010000007">
    <property type="protein sequence ID" value="CDO54341.1"/>
    <property type="molecule type" value="Genomic_DNA"/>
</dbReference>
<dbReference type="Pfam" id="PF04676">
    <property type="entry name" value="CwfJ_C_2"/>
    <property type="match status" value="1"/>
</dbReference>
<comment type="caution">
    <text evidence="4">The sequence shown here is derived from an EMBL/GenBank/DDBJ whole genome shotgun (WGS) entry which is preliminary data.</text>
</comment>
<accession>A0A0J9XAZ5</accession>
<reference evidence="4" key="1">
    <citation type="submission" date="2014-03" db="EMBL/GenBank/DDBJ databases">
        <authorList>
            <person name="Casaregola S."/>
        </authorList>
    </citation>
    <scope>NUCLEOTIDE SEQUENCE [LARGE SCALE GENOMIC DNA]</scope>
    <source>
        <strain evidence="4">CLIB 918</strain>
    </source>
</reference>
<dbReference type="GO" id="GO:0061632">
    <property type="term" value="F:RNA lariat debranching enzyme activator activity"/>
    <property type="evidence" value="ECO:0007669"/>
    <property type="project" value="TreeGrafter"/>
</dbReference>
<dbReference type="Pfam" id="PF04677">
    <property type="entry name" value="CwfJ_C_1"/>
    <property type="match status" value="1"/>
</dbReference>
<protein>
    <submittedName>
        <fullName evidence="4">Similar to Saccharomyces cerevisiae YGR093W DRN1 Nuclear protein of unconfirmed function</fullName>
    </submittedName>
</protein>
<gene>
    <name evidence="4" type="ORF">BN980_GECA07s03222g</name>
</gene>
<dbReference type="GO" id="GO:0000398">
    <property type="term" value="P:mRNA splicing, via spliceosome"/>
    <property type="evidence" value="ECO:0007669"/>
    <property type="project" value="TreeGrafter"/>
</dbReference>
<dbReference type="InterPro" id="IPR006768">
    <property type="entry name" value="Cwf19-like_C_dom-1"/>
</dbReference>
<dbReference type="GO" id="GO:0071014">
    <property type="term" value="C:post-mRNA release spliceosomal complex"/>
    <property type="evidence" value="ECO:0007669"/>
    <property type="project" value="TreeGrafter"/>
</dbReference>
<feature type="domain" description="Cwf19-like protein C-terminal" evidence="2">
    <location>
        <begin position="431"/>
        <end position="529"/>
    </location>
</feature>
<name>A0A0J9XAZ5_GEOCN</name>
<dbReference type="Proteomes" id="UP000242525">
    <property type="component" value="Unassembled WGS sequence"/>
</dbReference>
<dbReference type="OrthoDB" id="444325at2759"/>
<evidence type="ECO:0000259" key="2">
    <source>
        <dbReference type="Pfam" id="PF04676"/>
    </source>
</evidence>
<proteinExistence type="predicted"/>
<dbReference type="InterPro" id="IPR006767">
    <property type="entry name" value="Cwf19-like_C_dom-2"/>
</dbReference>
<dbReference type="AlphaFoldDB" id="A0A0J9XAZ5"/>
<feature type="region of interest" description="Disordered" evidence="1">
    <location>
        <begin position="253"/>
        <end position="287"/>
    </location>
</feature>
<dbReference type="STRING" id="1173061.A0A0J9XAZ5"/>
<evidence type="ECO:0000256" key="1">
    <source>
        <dbReference type="SAM" id="MobiDB-lite"/>
    </source>
</evidence>
<keyword evidence="5" id="KW-1185">Reference proteome</keyword>
<sequence>MVVLKVLVFGNVDESLEQAIIKGNSLTKSKNGPFDMLILLATRRVFEGAGAEALEKLRTGQLSVDLAVNLVIVDETADEKEVAFDHDKMRILYSGVRQVRTLTTLGGLTLGWVGHGAPGRIEGRKLVDILVSGSIPAHANPAAPPDSGHRALAGVLAGRVLPRYHFAPGKEFFERAPYKSPLVRTHHAGDDNENNNADDEEDSKMRVTRFITLGAFGGKERWFYAFNLDLDTTKPVEIPAGTTVNPYEAYRQQVRQEQHGSKSHDGGDGTHKRARGEGLPARPAKRQARVVTPSECFLCLSNPTLETHLITSIAENTYLALAKGPLLEAAVTQPGKVPGHLIVVPISHIPALPADPEVRGPLETERTRYITALHRLFNAQAAAAPNEEKPSGVVTVAFDLSRTTGVHYHTQVMAVPAAQANALETAFKKYQQLNEIDASSVTSELAPETTNFFRFQITRAATTTDTDTTTFVIPLGDDPRRRFDLQFGRRVVAEVLSLAHRMDWRACEQTKAEEEQDASVFKAAFAELDPAAHPELYSTAEEL</sequence>
<evidence type="ECO:0000313" key="5">
    <source>
        <dbReference type="Proteomes" id="UP000242525"/>
    </source>
</evidence>
<dbReference type="PANTHER" id="PTHR12072:SF4">
    <property type="entry name" value="CWF19-LIKE PROTEIN 1"/>
    <property type="match status" value="1"/>
</dbReference>